<dbReference type="InterPro" id="IPR045347">
    <property type="entry name" value="HIND"/>
</dbReference>
<feature type="region of interest" description="Disordered" evidence="6">
    <location>
        <begin position="1"/>
        <end position="116"/>
    </location>
</feature>
<dbReference type="PANTHER" id="PTHR14152">
    <property type="entry name" value="SQUAMOUS CELL CARCINOMA ANTIGEN RECOGNISED BY CYTOTOXIC T LYMPHOCYTES"/>
    <property type="match status" value="1"/>
</dbReference>
<evidence type="ECO:0000313" key="7">
    <source>
        <dbReference type="EMBL" id="ETV98830.1"/>
    </source>
</evidence>
<name>A0A024TXF0_9STRA</name>
<dbReference type="EMBL" id="KI913968">
    <property type="protein sequence ID" value="ETV98830.1"/>
    <property type="molecule type" value="Genomic_DNA"/>
</dbReference>
<dbReference type="GO" id="GO:0045292">
    <property type="term" value="P:mRNA cis splicing, via spliceosome"/>
    <property type="evidence" value="ECO:0007669"/>
    <property type="project" value="TreeGrafter"/>
</dbReference>
<evidence type="ECO:0008006" key="8">
    <source>
        <dbReference type="Google" id="ProtNLM"/>
    </source>
</evidence>
<feature type="compositionally biased region" description="Polar residues" evidence="6">
    <location>
        <begin position="79"/>
        <end position="95"/>
    </location>
</feature>
<evidence type="ECO:0000256" key="5">
    <source>
        <dbReference type="ARBA" id="ARBA00023242"/>
    </source>
</evidence>
<feature type="region of interest" description="Disordered" evidence="6">
    <location>
        <begin position="396"/>
        <end position="449"/>
    </location>
</feature>
<accession>A0A024TXF0</accession>
<dbReference type="STRING" id="157072.A0A024TXF0"/>
<evidence type="ECO:0000256" key="2">
    <source>
        <dbReference type="ARBA" id="ARBA00006076"/>
    </source>
</evidence>
<keyword evidence="5" id="KW-0539">Nucleus</keyword>
<reference evidence="7" key="1">
    <citation type="submission" date="2013-12" db="EMBL/GenBank/DDBJ databases">
        <title>The Genome Sequence of Aphanomyces invadans NJM9701.</title>
        <authorList>
            <consortium name="The Broad Institute Genomics Platform"/>
            <person name="Russ C."/>
            <person name="Tyler B."/>
            <person name="van West P."/>
            <person name="Dieguez-Uribeondo J."/>
            <person name="Young S.K."/>
            <person name="Zeng Q."/>
            <person name="Gargeya S."/>
            <person name="Fitzgerald M."/>
            <person name="Abouelleil A."/>
            <person name="Alvarado L."/>
            <person name="Chapman S.B."/>
            <person name="Gainer-Dewar J."/>
            <person name="Goldberg J."/>
            <person name="Griggs A."/>
            <person name="Gujja S."/>
            <person name="Hansen M."/>
            <person name="Howarth C."/>
            <person name="Imamovic A."/>
            <person name="Ireland A."/>
            <person name="Larimer J."/>
            <person name="McCowan C."/>
            <person name="Murphy C."/>
            <person name="Pearson M."/>
            <person name="Poon T.W."/>
            <person name="Priest M."/>
            <person name="Roberts A."/>
            <person name="Saif S."/>
            <person name="Shea T."/>
            <person name="Sykes S."/>
            <person name="Wortman J."/>
            <person name="Nusbaum C."/>
            <person name="Birren B."/>
        </authorList>
    </citation>
    <scope>NUCLEOTIDE SEQUENCE [LARGE SCALE GENOMIC DNA]</scope>
    <source>
        <strain evidence="7">NJM9701</strain>
    </source>
</reference>
<evidence type="ECO:0000256" key="3">
    <source>
        <dbReference type="ARBA" id="ARBA00022664"/>
    </source>
</evidence>
<feature type="region of interest" description="Disordered" evidence="6">
    <location>
        <begin position="258"/>
        <end position="288"/>
    </location>
</feature>
<feature type="region of interest" description="Disordered" evidence="6">
    <location>
        <begin position="578"/>
        <end position="629"/>
    </location>
</feature>
<dbReference type="Pfam" id="PF19252">
    <property type="entry name" value="HIND"/>
    <property type="match status" value="1"/>
</dbReference>
<dbReference type="InterPro" id="IPR005011">
    <property type="entry name" value="SNU66/SART1"/>
</dbReference>
<keyword evidence="4" id="KW-0508">mRNA splicing</keyword>
<evidence type="ECO:0000256" key="1">
    <source>
        <dbReference type="ARBA" id="ARBA00004123"/>
    </source>
</evidence>
<dbReference type="AlphaFoldDB" id="A0A024TXF0"/>
<dbReference type="VEuPathDB" id="FungiDB:H310_08334"/>
<dbReference type="GO" id="GO:0000481">
    <property type="term" value="P:maturation of 5S rRNA"/>
    <property type="evidence" value="ECO:0007669"/>
    <property type="project" value="TreeGrafter"/>
</dbReference>
<proteinExistence type="inferred from homology"/>
<protein>
    <recommendedName>
        <fullName evidence="8">U4/U6.U5 tri-snRNP-associated protein 1</fullName>
    </recommendedName>
</protein>
<dbReference type="RefSeq" id="XP_008872259.1">
    <property type="nucleotide sequence ID" value="XM_008874037.1"/>
</dbReference>
<gene>
    <name evidence="7" type="ORF">H310_08334</name>
</gene>
<dbReference type="PANTHER" id="PTHR14152:SF5">
    <property type="entry name" value="U4_U6.U5 TRI-SNRNP-ASSOCIATED PROTEIN 1"/>
    <property type="match status" value="1"/>
</dbReference>
<evidence type="ECO:0000256" key="4">
    <source>
        <dbReference type="ARBA" id="ARBA00023187"/>
    </source>
</evidence>
<dbReference type="OrthoDB" id="5583at2759"/>
<comment type="subcellular location">
    <subcellularLocation>
        <location evidence="1">Nucleus</location>
    </subcellularLocation>
</comment>
<feature type="compositionally biased region" description="Basic and acidic residues" evidence="6">
    <location>
        <begin position="35"/>
        <end position="55"/>
    </location>
</feature>
<feature type="compositionally biased region" description="Basic and acidic residues" evidence="6">
    <location>
        <begin position="436"/>
        <end position="445"/>
    </location>
</feature>
<dbReference type="Pfam" id="PF03343">
    <property type="entry name" value="SART-1"/>
    <property type="match status" value="2"/>
</dbReference>
<feature type="compositionally biased region" description="Acidic residues" evidence="6">
    <location>
        <begin position="614"/>
        <end position="628"/>
    </location>
</feature>
<dbReference type="eggNOG" id="KOG2217">
    <property type="taxonomic scope" value="Eukaryota"/>
</dbReference>
<feature type="compositionally biased region" description="Basic residues" evidence="6">
    <location>
        <begin position="1"/>
        <end position="34"/>
    </location>
</feature>
<sequence length="763" mass="85000">MARSRSPVRHRSRSPVPRHRSRSRSPPRHRSRSRGRYDSRKHERGRDLEKDPRDVHRPKRVRKNTDDNDSSNNKGKSTPPVSTSAIDSRKSSGGVSSAAPKVSTTEKNGEISMTIEETNKLRLSMGLKPLRLTNASKEKEVNLSKSREDVAEEVRQKALQDALAKSKQKRQFTEKLKGQSLGEALRSEGPKSALDWVRQSRTSKAPAIAPATSTSAATTAKYDAADLKGLTVAHDAHAFEEGDEVILTLKDQRVLTDDRSGVNDESDELENVDLREADSRAERDARMKKATGPVYSGFDDDEFTTILGGSKKGVRKPVRLLAQYDEEEELAALRESKKFALGDVGVHQVQPKHPAKSQQVDGDDDDGPVSISLASHKKQHIEEYFTASEMAVFSKKQSKKLRKKQKMRQSHHADDDTETTASLVEQLEVEASRNQPADHGKRSAEPSDVAIDEITRRNRFELARQRANDKVKTVMDRMKQQPVAVEDIDEELGESLARSRRMALVVAAAKAKQDTSSSETSNDLRVLQQISAFKEESAVPHGGDASHGPIQTIVFSEATDFDVRVKNALEEREAARAASAAGAVGGASSVPARPTKTVTVEEELSEDDKSNDIAMEETKDESESEDENSWGVEEPLVQTGMAATLALLRNRGDLKETVQVRQAGRANDHRDKHIEDELQVKDGVKLDYRDEFGRLLTKKEAFRRISYRFHGHTPGKKKQEKRLKQIKEELMQQKNLGNVVARMQTLDKRQKVAKQAHVVLSGK</sequence>
<feature type="compositionally biased region" description="Basic residues" evidence="6">
    <location>
        <begin position="396"/>
        <end position="410"/>
    </location>
</feature>
<organism evidence="7">
    <name type="scientific">Aphanomyces invadans</name>
    <dbReference type="NCBI Taxonomy" id="157072"/>
    <lineage>
        <taxon>Eukaryota</taxon>
        <taxon>Sar</taxon>
        <taxon>Stramenopiles</taxon>
        <taxon>Oomycota</taxon>
        <taxon>Saprolegniomycetes</taxon>
        <taxon>Saprolegniales</taxon>
        <taxon>Verrucalvaceae</taxon>
        <taxon>Aphanomyces</taxon>
    </lineage>
</organism>
<dbReference type="GO" id="GO:0046540">
    <property type="term" value="C:U4/U6 x U5 tri-snRNP complex"/>
    <property type="evidence" value="ECO:0007669"/>
    <property type="project" value="InterPro"/>
</dbReference>
<keyword evidence="3" id="KW-0507">mRNA processing</keyword>
<feature type="compositionally biased region" description="Basic and acidic residues" evidence="6">
    <location>
        <begin position="272"/>
        <end position="287"/>
    </location>
</feature>
<dbReference type="GeneID" id="20085384"/>
<feature type="region of interest" description="Disordered" evidence="6">
    <location>
        <begin position="344"/>
        <end position="371"/>
    </location>
</feature>
<feature type="compositionally biased region" description="Low complexity" evidence="6">
    <location>
        <begin position="578"/>
        <end position="593"/>
    </location>
</feature>
<evidence type="ECO:0000256" key="6">
    <source>
        <dbReference type="SAM" id="MobiDB-lite"/>
    </source>
</evidence>
<comment type="similarity">
    <text evidence="2">Belongs to the SNU66/SART1 family.</text>
</comment>